<dbReference type="KEGG" id="fpf:DCC35_10005"/>
<feature type="transmembrane region" description="Helical" evidence="1">
    <location>
        <begin position="6"/>
        <end position="25"/>
    </location>
</feature>
<dbReference type="RefSeq" id="WP_137090642.1">
    <property type="nucleotide sequence ID" value="NZ_CP028923.1"/>
</dbReference>
<evidence type="ECO:0000313" key="3">
    <source>
        <dbReference type="EMBL" id="QCK15056.1"/>
    </source>
</evidence>
<dbReference type="OrthoDB" id="1522859at2"/>
<feature type="transmembrane region" description="Helical" evidence="1">
    <location>
        <begin position="37"/>
        <end position="59"/>
    </location>
</feature>
<keyword evidence="1" id="KW-0812">Transmembrane</keyword>
<sequence>MNEILLYVFEVSICQAIFYLFYRIFLAAEIYFQKLRLYLTGTLLASFLIPLVSIPVYFYTSIPKISDQKTLYYFLSGENGELFTTTEMITTSLFTLFIIGVIISLIFLTTQLLRLYSSARNLNYSLSFKGIKTKETEGKLPTFSFINTIYFDNSQQYKKKEKEEILLHEYYHIKDRHSIDLLIHRIASAILWFSPFIYWQKNALESIQEYIADSMVLKNQGGNKEAYGALIVKQLLIKIGVPIANFFAKNKTLKRVEMMKYSGLESEAPKLKWTWVILSVLFLCFSFNIKEKEQSIIEAPVDNPTDNLTDLKIDILPASDSTSFISYDLKSQAMIAQSGEYRYMIKPVKTDQDKEMARKIISRLIGSEKQPVPDETKNDEGINRLVTSWFINEITNKIEFKEKGQYYIRFSINHDGLLDFAELENRKDENIDIQLQQIIDDSPQFPQQDKINKRITMILPILVE</sequence>
<name>A0A4D7JSJ2_9BACT</name>
<dbReference type="Proteomes" id="UP000298616">
    <property type="component" value="Chromosome"/>
</dbReference>
<dbReference type="InterPro" id="IPR008756">
    <property type="entry name" value="Peptidase_M56"/>
</dbReference>
<feature type="transmembrane region" description="Helical" evidence="1">
    <location>
        <begin position="93"/>
        <end position="113"/>
    </location>
</feature>
<dbReference type="AlphaFoldDB" id="A0A4D7JSJ2"/>
<dbReference type="EMBL" id="CP028923">
    <property type="protein sequence ID" value="QCK15056.1"/>
    <property type="molecule type" value="Genomic_DNA"/>
</dbReference>
<dbReference type="PANTHER" id="PTHR34978">
    <property type="entry name" value="POSSIBLE SENSOR-TRANSDUCER PROTEIN BLAR"/>
    <property type="match status" value="1"/>
</dbReference>
<keyword evidence="1" id="KW-0472">Membrane</keyword>
<proteinExistence type="predicted"/>
<evidence type="ECO:0000259" key="2">
    <source>
        <dbReference type="Pfam" id="PF05569"/>
    </source>
</evidence>
<evidence type="ECO:0000313" key="4">
    <source>
        <dbReference type="Proteomes" id="UP000298616"/>
    </source>
</evidence>
<feature type="domain" description="Peptidase M56" evidence="2">
    <location>
        <begin position="147"/>
        <end position="258"/>
    </location>
</feature>
<organism evidence="3 4">
    <name type="scientific">Mangrovivirga cuniculi</name>
    <dbReference type="NCBI Taxonomy" id="2715131"/>
    <lineage>
        <taxon>Bacteria</taxon>
        <taxon>Pseudomonadati</taxon>
        <taxon>Bacteroidota</taxon>
        <taxon>Cytophagia</taxon>
        <taxon>Cytophagales</taxon>
        <taxon>Mangrovivirgaceae</taxon>
        <taxon>Mangrovivirga</taxon>
    </lineage>
</organism>
<dbReference type="InterPro" id="IPR052173">
    <property type="entry name" value="Beta-lactam_resp_regulator"/>
</dbReference>
<accession>A0A4D7JSJ2</accession>
<dbReference type="Pfam" id="PF05569">
    <property type="entry name" value="Peptidase_M56"/>
    <property type="match status" value="1"/>
</dbReference>
<protein>
    <recommendedName>
        <fullName evidence="2">Peptidase M56 domain-containing protein</fullName>
    </recommendedName>
</protein>
<reference evidence="3 4" key="1">
    <citation type="submission" date="2018-04" db="EMBL/GenBank/DDBJ databases">
        <title>Complete genome uncultured novel isolate.</title>
        <authorList>
            <person name="Merlino G."/>
        </authorList>
    </citation>
    <scope>NUCLEOTIDE SEQUENCE [LARGE SCALE GENOMIC DNA]</scope>
    <source>
        <strain evidence="4">R1DC9</strain>
    </source>
</reference>
<gene>
    <name evidence="3" type="ORF">DCC35_10005</name>
</gene>
<dbReference type="PANTHER" id="PTHR34978:SF3">
    <property type="entry name" value="SLR0241 PROTEIN"/>
    <property type="match status" value="1"/>
</dbReference>
<keyword evidence="4" id="KW-1185">Reference proteome</keyword>
<keyword evidence="1" id="KW-1133">Transmembrane helix</keyword>
<evidence type="ECO:0000256" key="1">
    <source>
        <dbReference type="SAM" id="Phobius"/>
    </source>
</evidence>